<comment type="caution">
    <text evidence="1">The sequence shown here is derived from an EMBL/GenBank/DDBJ whole genome shotgun (WGS) entry which is preliminary data.</text>
</comment>
<dbReference type="AlphaFoldDB" id="A0A2U1CKX8"/>
<reference evidence="1 2" key="1">
    <citation type="submission" date="2018-04" db="EMBL/GenBank/DDBJ databases">
        <title>Genomic Encyclopedia of Type Strains, Phase IV (KMG-IV): sequencing the most valuable type-strain genomes for metagenomic binning, comparative biology and taxonomic classification.</title>
        <authorList>
            <person name="Goeker M."/>
        </authorList>
    </citation>
    <scope>NUCLEOTIDE SEQUENCE [LARGE SCALE GENOMIC DNA]</scope>
    <source>
        <strain evidence="1 2">DSM 10065</strain>
    </source>
</reference>
<dbReference type="InterPro" id="IPR011330">
    <property type="entry name" value="Glyco_hydro/deAcase_b/a-brl"/>
</dbReference>
<evidence type="ECO:0008006" key="3">
    <source>
        <dbReference type="Google" id="ProtNLM"/>
    </source>
</evidence>
<proteinExistence type="predicted"/>
<protein>
    <recommendedName>
        <fullName evidence="3">Polysaccharide deacetylase</fullName>
    </recommendedName>
</protein>
<dbReference type="GO" id="GO:0005975">
    <property type="term" value="P:carbohydrate metabolic process"/>
    <property type="evidence" value="ECO:0007669"/>
    <property type="project" value="InterPro"/>
</dbReference>
<dbReference type="SUPFAM" id="SSF88713">
    <property type="entry name" value="Glycoside hydrolase/deacetylase"/>
    <property type="match status" value="1"/>
</dbReference>
<dbReference type="EMBL" id="QEKO01000003">
    <property type="protein sequence ID" value="PVY61657.1"/>
    <property type="molecule type" value="Genomic_DNA"/>
</dbReference>
<gene>
    <name evidence="1" type="ORF">C7440_2387</name>
</gene>
<dbReference type="Gene3D" id="3.20.20.370">
    <property type="entry name" value="Glycoside hydrolase/deacetylase"/>
    <property type="match status" value="1"/>
</dbReference>
<organism evidence="1 2">
    <name type="scientific">Pusillimonas noertemannii</name>
    <dbReference type="NCBI Taxonomy" id="305977"/>
    <lineage>
        <taxon>Bacteria</taxon>
        <taxon>Pseudomonadati</taxon>
        <taxon>Pseudomonadota</taxon>
        <taxon>Betaproteobacteria</taxon>
        <taxon>Burkholderiales</taxon>
        <taxon>Alcaligenaceae</taxon>
        <taxon>Pusillimonas</taxon>
    </lineage>
</organism>
<dbReference type="PANTHER" id="PTHR43123:SF4">
    <property type="entry name" value="POLYSACCHARIDE DEACETYLASE"/>
    <property type="match status" value="1"/>
</dbReference>
<name>A0A2U1CKX8_9BURK</name>
<keyword evidence="2" id="KW-1185">Reference proteome</keyword>
<evidence type="ECO:0000313" key="2">
    <source>
        <dbReference type="Proteomes" id="UP000246145"/>
    </source>
</evidence>
<accession>A0A2U1CKX8</accession>
<dbReference type="Proteomes" id="UP000246145">
    <property type="component" value="Unassembled WGS sequence"/>
</dbReference>
<evidence type="ECO:0000313" key="1">
    <source>
        <dbReference type="EMBL" id="PVY61657.1"/>
    </source>
</evidence>
<dbReference type="RefSeq" id="WP_209300331.1">
    <property type="nucleotide sequence ID" value="NZ_PDUX01000003.1"/>
</dbReference>
<sequence>MPQLLIRHSTCIMLQYSYRSPLPPTPRQRSRQEWLQNAVSSSLPPVRWPNKARVALWICPNVLHYEYLPPENAWINAWARVPAPDVMMYGRQDFANRVGFWRMLEAVDRHGMRCTAVLNAEALIQNPSIRDAMVERDWDYLGHGINNTRFVHGLAGTEEAAYYRRMRQIVHEQTGKTLKGTGGPGPQAATENTPDILAQLGFTYHSDWFHDDMPTPLRVRSGRLISMPYAMDINDSPFLGSAFEAEDFVDMVKRHFDVLYREGEHSGKVMCVSLHPSLFGQAHRIKYLEEIFEYLRSYEGVWHATGSEISDHYMAHCYDNAMAYLNGVGQ</sequence>
<dbReference type="PANTHER" id="PTHR43123">
    <property type="entry name" value="POLYSACCHARIDE DEACETYLASE-RELATED"/>
    <property type="match status" value="1"/>
</dbReference>